<dbReference type="EC" id="2.1.1.80" evidence="2"/>
<dbReference type="SMART" id="SM00138">
    <property type="entry name" value="MeTrc"/>
    <property type="match status" value="1"/>
</dbReference>
<dbReference type="PANTHER" id="PTHR24422:SF19">
    <property type="entry name" value="CHEMOTAXIS PROTEIN METHYLTRANSFERASE"/>
    <property type="match status" value="1"/>
</dbReference>
<keyword evidence="3 7" id="KW-0489">Methyltransferase</keyword>
<dbReference type="InterPro" id="IPR050903">
    <property type="entry name" value="Bact_Chemotaxis_MeTrfase"/>
</dbReference>
<evidence type="ECO:0000256" key="3">
    <source>
        <dbReference type="ARBA" id="ARBA00022603"/>
    </source>
</evidence>
<dbReference type="Gene3D" id="1.10.155.10">
    <property type="entry name" value="Chemotaxis receptor methyltransferase CheR, N-terminal domain"/>
    <property type="match status" value="1"/>
</dbReference>
<dbReference type="SUPFAM" id="SSF53335">
    <property type="entry name" value="S-adenosyl-L-methionine-dependent methyltransferases"/>
    <property type="match status" value="1"/>
</dbReference>
<dbReference type="CDD" id="cd02440">
    <property type="entry name" value="AdoMet_MTases"/>
    <property type="match status" value="1"/>
</dbReference>
<keyword evidence="5" id="KW-0949">S-adenosyl-L-methionine</keyword>
<evidence type="ECO:0000259" key="6">
    <source>
        <dbReference type="PROSITE" id="PS50123"/>
    </source>
</evidence>
<evidence type="ECO:0000256" key="2">
    <source>
        <dbReference type="ARBA" id="ARBA00012534"/>
    </source>
</evidence>
<sequence length="277" mass="31376">MVDGLKGGTEADIAPETFDVIGRVLKARSGFTLDGYKDKCVKRRIHIRVRATQSPSPEAYGLLLTESPAEQERLLRVLTIHVSHFFRNPTVFERLAVEILPQLLAERGELNILSVGCAGGEEPYTLALILRERFPQALEEGRISLRAVDVDASTLEQAREGLYHPDRLAEVPPELLSRWFTPHDGRLRLAREIRSLVSFSQADLNQPQEWPRCDLVLCRNVLIYFERERQETVLNGFADALVPGGYLVLGKSETLFGTPRHRFKTFCPVERIYRAIA</sequence>
<dbReference type="GO" id="GO:0008983">
    <property type="term" value="F:protein-glutamate O-methyltransferase activity"/>
    <property type="evidence" value="ECO:0007669"/>
    <property type="project" value="UniProtKB-EC"/>
</dbReference>
<dbReference type="GO" id="GO:0032259">
    <property type="term" value="P:methylation"/>
    <property type="evidence" value="ECO:0007669"/>
    <property type="project" value="UniProtKB-KW"/>
</dbReference>
<accession>A0A6S6LVF0</accession>
<evidence type="ECO:0000313" key="7">
    <source>
        <dbReference type="EMBL" id="BCG45882.1"/>
    </source>
</evidence>
<comment type="catalytic activity">
    <reaction evidence="1">
        <text>L-glutamyl-[protein] + S-adenosyl-L-methionine = [protein]-L-glutamate 5-O-methyl ester + S-adenosyl-L-homocysteine</text>
        <dbReference type="Rhea" id="RHEA:24452"/>
        <dbReference type="Rhea" id="RHEA-COMP:10208"/>
        <dbReference type="Rhea" id="RHEA-COMP:10311"/>
        <dbReference type="ChEBI" id="CHEBI:29973"/>
        <dbReference type="ChEBI" id="CHEBI:57856"/>
        <dbReference type="ChEBI" id="CHEBI:59789"/>
        <dbReference type="ChEBI" id="CHEBI:82795"/>
        <dbReference type="EC" id="2.1.1.80"/>
    </reaction>
</comment>
<dbReference type="InterPro" id="IPR029063">
    <property type="entry name" value="SAM-dependent_MTases_sf"/>
</dbReference>
<organism evidence="7 8">
    <name type="scientific">Citrifermentans bremense</name>
    <dbReference type="NCBI Taxonomy" id="60035"/>
    <lineage>
        <taxon>Bacteria</taxon>
        <taxon>Pseudomonadati</taxon>
        <taxon>Thermodesulfobacteriota</taxon>
        <taxon>Desulfuromonadia</taxon>
        <taxon>Geobacterales</taxon>
        <taxon>Geobacteraceae</taxon>
        <taxon>Citrifermentans</taxon>
    </lineage>
</organism>
<protein>
    <recommendedName>
        <fullName evidence="2">protein-glutamate O-methyltransferase</fullName>
        <ecNumber evidence="2">2.1.1.80</ecNumber>
    </recommendedName>
</protein>
<evidence type="ECO:0000256" key="5">
    <source>
        <dbReference type="ARBA" id="ARBA00022691"/>
    </source>
</evidence>
<dbReference type="PANTHER" id="PTHR24422">
    <property type="entry name" value="CHEMOTAXIS PROTEIN METHYLTRANSFERASE"/>
    <property type="match status" value="1"/>
</dbReference>
<dbReference type="Pfam" id="PF03705">
    <property type="entry name" value="CheR_N"/>
    <property type="match status" value="1"/>
</dbReference>
<dbReference type="Proteomes" id="UP000515472">
    <property type="component" value="Chromosome"/>
</dbReference>
<dbReference type="InterPro" id="IPR022641">
    <property type="entry name" value="CheR_N"/>
</dbReference>
<dbReference type="InterPro" id="IPR036804">
    <property type="entry name" value="CheR_N_sf"/>
</dbReference>
<dbReference type="KEGG" id="gbn:GEOBRER4_06320"/>
<dbReference type="AlphaFoldDB" id="A0A6S6LVF0"/>
<evidence type="ECO:0000256" key="1">
    <source>
        <dbReference type="ARBA" id="ARBA00001541"/>
    </source>
</evidence>
<name>A0A6S6LVF0_9BACT</name>
<dbReference type="EMBL" id="AP023213">
    <property type="protein sequence ID" value="BCG45882.1"/>
    <property type="molecule type" value="Genomic_DNA"/>
</dbReference>
<evidence type="ECO:0000313" key="8">
    <source>
        <dbReference type="Proteomes" id="UP000515472"/>
    </source>
</evidence>
<keyword evidence="8" id="KW-1185">Reference proteome</keyword>
<dbReference type="PROSITE" id="PS50123">
    <property type="entry name" value="CHER"/>
    <property type="match status" value="1"/>
</dbReference>
<proteinExistence type="predicted"/>
<keyword evidence="4 7" id="KW-0808">Transferase</keyword>
<feature type="domain" description="CheR-type methyltransferase" evidence="6">
    <location>
        <begin position="6"/>
        <end position="265"/>
    </location>
</feature>
<gene>
    <name evidence="7" type="ORF">GEOBRER4_n0655</name>
</gene>
<dbReference type="SUPFAM" id="SSF47757">
    <property type="entry name" value="Chemotaxis receptor methyltransferase CheR, N-terminal domain"/>
    <property type="match status" value="1"/>
</dbReference>
<dbReference type="Pfam" id="PF01739">
    <property type="entry name" value="CheR"/>
    <property type="match status" value="1"/>
</dbReference>
<dbReference type="PRINTS" id="PR00996">
    <property type="entry name" value="CHERMTFRASE"/>
</dbReference>
<dbReference type="InterPro" id="IPR000780">
    <property type="entry name" value="CheR_MeTrfase"/>
</dbReference>
<dbReference type="InterPro" id="IPR022642">
    <property type="entry name" value="CheR_C"/>
</dbReference>
<evidence type="ECO:0000256" key="4">
    <source>
        <dbReference type="ARBA" id="ARBA00022679"/>
    </source>
</evidence>
<dbReference type="Gene3D" id="3.40.50.150">
    <property type="entry name" value="Vaccinia Virus protein VP39"/>
    <property type="match status" value="1"/>
</dbReference>
<reference evidence="7 8" key="1">
    <citation type="submission" date="2020-06" db="EMBL/GenBank/DDBJ databases">
        <title>Interaction of electrochemicaly active bacteria, Geobacter bremensis R4 on different carbon anode.</title>
        <authorList>
            <person name="Meng L."/>
            <person name="Yoshida N."/>
        </authorList>
    </citation>
    <scope>NUCLEOTIDE SEQUENCE [LARGE SCALE GENOMIC DNA]</scope>
    <source>
        <strain evidence="7 8">R4</strain>
    </source>
</reference>
<dbReference type="RefSeq" id="WP_085813897.1">
    <property type="nucleotide sequence ID" value="NZ_AP023213.1"/>
</dbReference>